<gene>
    <name evidence="14" type="ORF">P8C59_009352</name>
</gene>
<name>A0AAD9IDI8_9PEZI</name>
<comment type="caution">
    <text evidence="14">The sequence shown here is derived from an EMBL/GenBank/DDBJ whole genome shotgun (WGS) entry which is preliminary data.</text>
</comment>
<feature type="domain" description="C2H2-type" evidence="13">
    <location>
        <begin position="202"/>
        <end position="230"/>
    </location>
</feature>
<keyword evidence="4" id="KW-0677">Repeat</keyword>
<dbReference type="GO" id="GO:0003677">
    <property type="term" value="F:DNA binding"/>
    <property type="evidence" value="ECO:0007669"/>
    <property type="project" value="UniProtKB-KW"/>
</dbReference>
<dbReference type="GO" id="GO:0008270">
    <property type="term" value="F:zinc ion binding"/>
    <property type="evidence" value="ECO:0007669"/>
    <property type="project" value="UniProtKB-KW"/>
</dbReference>
<keyword evidence="7" id="KW-0805">Transcription regulation</keyword>
<dbReference type="InterPro" id="IPR050331">
    <property type="entry name" value="Zinc_finger"/>
</dbReference>
<dbReference type="Pfam" id="PF00096">
    <property type="entry name" value="zf-C2H2"/>
    <property type="match status" value="2"/>
</dbReference>
<keyword evidence="8" id="KW-0238">DNA-binding</keyword>
<reference evidence="14" key="1">
    <citation type="journal article" date="2023" name="Mol. Plant Microbe Interact.">
        <title>Elucidating the Obligate Nature and Biological Capacity of an Invasive Fungal Corn Pathogen.</title>
        <authorList>
            <person name="MacCready J.S."/>
            <person name="Roggenkamp E.M."/>
            <person name="Gdanetz K."/>
            <person name="Chilvers M.I."/>
        </authorList>
    </citation>
    <scope>NUCLEOTIDE SEQUENCE</scope>
    <source>
        <strain evidence="14">PM02</strain>
    </source>
</reference>
<dbReference type="InterPro" id="IPR013087">
    <property type="entry name" value="Znf_C2H2_type"/>
</dbReference>
<evidence type="ECO:0000313" key="14">
    <source>
        <dbReference type="EMBL" id="KAK2075205.1"/>
    </source>
</evidence>
<dbReference type="InterPro" id="IPR036236">
    <property type="entry name" value="Znf_C2H2_sf"/>
</dbReference>
<evidence type="ECO:0000256" key="2">
    <source>
        <dbReference type="ARBA" id="ARBA00006991"/>
    </source>
</evidence>
<feature type="region of interest" description="Disordered" evidence="12">
    <location>
        <begin position="1"/>
        <end position="115"/>
    </location>
</feature>
<dbReference type="SMART" id="SM00355">
    <property type="entry name" value="ZnF_C2H2"/>
    <property type="match status" value="2"/>
</dbReference>
<evidence type="ECO:0000256" key="6">
    <source>
        <dbReference type="ARBA" id="ARBA00022833"/>
    </source>
</evidence>
<evidence type="ECO:0000313" key="15">
    <source>
        <dbReference type="Proteomes" id="UP001217918"/>
    </source>
</evidence>
<evidence type="ECO:0000256" key="10">
    <source>
        <dbReference type="ARBA" id="ARBA00023242"/>
    </source>
</evidence>
<proteinExistence type="inferred from homology"/>
<evidence type="ECO:0000256" key="3">
    <source>
        <dbReference type="ARBA" id="ARBA00022723"/>
    </source>
</evidence>
<keyword evidence="15" id="KW-1185">Reference proteome</keyword>
<dbReference type="FunFam" id="3.30.160.60:FF:000188">
    <property type="entry name" value="Zinc finger protein 787"/>
    <property type="match status" value="1"/>
</dbReference>
<evidence type="ECO:0000256" key="1">
    <source>
        <dbReference type="ARBA" id="ARBA00004123"/>
    </source>
</evidence>
<dbReference type="PANTHER" id="PTHR16515">
    <property type="entry name" value="PR DOMAIN ZINC FINGER PROTEIN"/>
    <property type="match status" value="1"/>
</dbReference>
<feature type="compositionally biased region" description="Polar residues" evidence="12">
    <location>
        <begin position="31"/>
        <end position="65"/>
    </location>
</feature>
<dbReference type="PANTHER" id="PTHR16515:SF49">
    <property type="entry name" value="GASTRULA ZINC FINGER PROTEIN XLCGF49.1-LIKE-RELATED"/>
    <property type="match status" value="1"/>
</dbReference>
<evidence type="ECO:0000259" key="13">
    <source>
        <dbReference type="PROSITE" id="PS50157"/>
    </source>
</evidence>
<keyword evidence="10" id="KW-0539">Nucleus</keyword>
<dbReference type="GO" id="GO:0005634">
    <property type="term" value="C:nucleus"/>
    <property type="evidence" value="ECO:0007669"/>
    <property type="project" value="UniProtKB-SubCell"/>
</dbReference>
<feature type="domain" description="C2H2-type" evidence="13">
    <location>
        <begin position="174"/>
        <end position="201"/>
    </location>
</feature>
<dbReference type="EMBL" id="JAQQPM010000009">
    <property type="protein sequence ID" value="KAK2075205.1"/>
    <property type="molecule type" value="Genomic_DNA"/>
</dbReference>
<dbReference type="SUPFAM" id="SSF57667">
    <property type="entry name" value="beta-beta-alpha zinc fingers"/>
    <property type="match status" value="1"/>
</dbReference>
<evidence type="ECO:0000256" key="7">
    <source>
        <dbReference type="ARBA" id="ARBA00023015"/>
    </source>
</evidence>
<feature type="compositionally biased region" description="Polar residues" evidence="12">
    <location>
        <begin position="1"/>
        <end position="12"/>
    </location>
</feature>
<accession>A0AAD9IDI8</accession>
<dbReference type="FunFam" id="3.30.160.60:FF:001156">
    <property type="entry name" value="Zinc finger protein 407"/>
    <property type="match status" value="1"/>
</dbReference>
<comment type="subcellular location">
    <subcellularLocation>
        <location evidence="1">Nucleus</location>
    </subcellularLocation>
</comment>
<evidence type="ECO:0000256" key="9">
    <source>
        <dbReference type="ARBA" id="ARBA00023163"/>
    </source>
</evidence>
<dbReference type="PROSITE" id="PS50157">
    <property type="entry name" value="ZINC_FINGER_C2H2_2"/>
    <property type="match status" value="2"/>
</dbReference>
<keyword evidence="3" id="KW-0479">Metal-binding</keyword>
<evidence type="ECO:0000256" key="5">
    <source>
        <dbReference type="ARBA" id="ARBA00022771"/>
    </source>
</evidence>
<dbReference type="AlphaFoldDB" id="A0AAD9IDI8"/>
<keyword evidence="6" id="KW-0862">Zinc</keyword>
<keyword evidence="5 11" id="KW-0863">Zinc-finger</keyword>
<dbReference type="PROSITE" id="PS00028">
    <property type="entry name" value="ZINC_FINGER_C2H2_1"/>
    <property type="match status" value="1"/>
</dbReference>
<dbReference type="Gene3D" id="3.30.160.60">
    <property type="entry name" value="Classic Zinc Finger"/>
    <property type="match status" value="2"/>
</dbReference>
<evidence type="ECO:0000256" key="12">
    <source>
        <dbReference type="SAM" id="MobiDB-lite"/>
    </source>
</evidence>
<evidence type="ECO:0000256" key="8">
    <source>
        <dbReference type="ARBA" id="ARBA00023125"/>
    </source>
</evidence>
<feature type="region of interest" description="Disordered" evidence="12">
    <location>
        <begin position="239"/>
        <end position="268"/>
    </location>
</feature>
<keyword evidence="9" id="KW-0804">Transcription</keyword>
<comment type="similarity">
    <text evidence="2">Belongs to the krueppel C2H2-type zinc-finger protein family.</text>
</comment>
<evidence type="ECO:0000256" key="4">
    <source>
        <dbReference type="ARBA" id="ARBA00022737"/>
    </source>
</evidence>
<sequence>MNHSTGAASQGHASLARPSAPLPSPIPSSAQSHMHFQSDPQSQTTPYYAPHSTPQQTSFSAYASATQPNSPPMPSPTSTAGLSRGMGSLASQGGLSPPLSFHPTGRSQSYGGYGQQPVGHMLGNVHQPGAAMAMMNINGLTHGFGHGAHSHLHAMYGHHGHAQAPPPPLQDRPFKCDVCPQSFNRNHDLKRHKRIHLAVKPFPCNFCDKSFSRKDALKRHRLVKGCGEKAVAAEAAAEAAKNEYVSPTTTAPDCSDDAESPGFIKRDV</sequence>
<organism evidence="14 15">
    <name type="scientific">Phyllachora maydis</name>
    <dbReference type="NCBI Taxonomy" id="1825666"/>
    <lineage>
        <taxon>Eukaryota</taxon>
        <taxon>Fungi</taxon>
        <taxon>Dikarya</taxon>
        <taxon>Ascomycota</taxon>
        <taxon>Pezizomycotina</taxon>
        <taxon>Sordariomycetes</taxon>
        <taxon>Sordariomycetidae</taxon>
        <taxon>Phyllachorales</taxon>
        <taxon>Phyllachoraceae</taxon>
        <taxon>Phyllachora</taxon>
    </lineage>
</organism>
<protein>
    <recommendedName>
        <fullName evidence="13">C2H2-type domain-containing protein</fullName>
    </recommendedName>
</protein>
<evidence type="ECO:0000256" key="11">
    <source>
        <dbReference type="PROSITE-ProRule" id="PRU00042"/>
    </source>
</evidence>
<dbReference type="GO" id="GO:0010468">
    <property type="term" value="P:regulation of gene expression"/>
    <property type="evidence" value="ECO:0007669"/>
    <property type="project" value="TreeGrafter"/>
</dbReference>
<dbReference type="Proteomes" id="UP001217918">
    <property type="component" value="Unassembled WGS sequence"/>
</dbReference>